<dbReference type="PANTHER" id="PTHR12436:SF3">
    <property type="entry name" value="GERMINAL-CENTER ASSOCIATED NUCLEAR PROTEIN"/>
    <property type="match status" value="1"/>
</dbReference>
<dbReference type="Pfam" id="PF03399">
    <property type="entry name" value="SAC3_GANP"/>
    <property type="match status" value="1"/>
</dbReference>
<accession>A0ABQ9Z8U9</accession>
<feature type="domain" description="SAC3/GANP/THP3 conserved" evidence="1">
    <location>
        <begin position="108"/>
        <end position="400"/>
    </location>
</feature>
<evidence type="ECO:0000313" key="3">
    <source>
        <dbReference type="Proteomes" id="UP001234178"/>
    </source>
</evidence>
<comment type="caution">
    <text evidence="2">The sequence shown here is derived from an EMBL/GenBank/DDBJ whole genome shotgun (WGS) entry which is preliminary data.</text>
</comment>
<dbReference type="InterPro" id="IPR045107">
    <property type="entry name" value="SAC3/GANP/THP3"/>
</dbReference>
<organism evidence="2 3">
    <name type="scientific">Daphnia magna</name>
    <dbReference type="NCBI Taxonomy" id="35525"/>
    <lineage>
        <taxon>Eukaryota</taxon>
        <taxon>Metazoa</taxon>
        <taxon>Ecdysozoa</taxon>
        <taxon>Arthropoda</taxon>
        <taxon>Crustacea</taxon>
        <taxon>Branchiopoda</taxon>
        <taxon>Diplostraca</taxon>
        <taxon>Cladocera</taxon>
        <taxon>Anomopoda</taxon>
        <taxon>Daphniidae</taxon>
        <taxon>Daphnia</taxon>
    </lineage>
</organism>
<protein>
    <recommendedName>
        <fullName evidence="1">SAC3/GANP/THP3 conserved domain-containing protein</fullName>
    </recommendedName>
</protein>
<keyword evidence="3" id="KW-1185">Reference proteome</keyword>
<sequence>MRSQSRKQNVHESVNSKSDVAIVASEDSESIKLSQKKSHNIINLAEGLPMQITKEQLKAILSQPASNVADKVVLLDARDRLVRLTRDIKGKTGNTKKAITLRGTCLDMCPEKERYSRAEKHRLALFEMLVSDEKDYEVDHRLAVKEYSRSSADQAEPLAHELRPLPVLQMTMDYLIARIVNRCDKPGENLAEWFNFLWDRMRGIRKDITQQSLCEPGSVDLVEKCARFHIHCTARLCELDMQDFDQKINDENLTKCLQTLKHMYYDLSVKNIFCANEAEFRSYDVLLHLNDGEILREVLQLRAEVRDSHEVRSALEFVNTLNSRNYVRFFKLVKSNQDYLQCCLLQRYFNQMRNQALQIMLQAYGPPKKGQIQLNSLVSLLGYEDEEEAASWCECHGLPLDFEKNTVKFDRSSFIELPEKFPSMRRSSIIESKRTSLVSKCIAKNDVPEDPTLHHTPCNSFDSNGVLLQEAWLAEDHEELVTTIAPPAVPPTTKSPASISILPNLIENISIRIHNELINTTVYGIAKEIAVQVAIQNAKVQTTHRIFKQCLDDFVSDFCSELVSEVLFEMQTAKFQEQHKLDVEHKVRHFSVQIFGDIVENVVYDQVKTLCIEEIQMAARLHDSAMKEKHARRVLDALVSELIAIESRVVASDVACEAVETRENMVSRVLDLTSKRKIRRCIAKWRRFTALQMRRRKEKQTFPACPSRMVFSQQIASLKSKGESSGVSLKRKSLVEQSVSVKRCNSLSDLQFNLKKISLSLAEQKFDLLPLLERSPSICFAKERNRCWKLIILAINNDKVGEFFRHWFGFFRAKQTTDGWLYTETRADQNRITFCVRFVTSCQQISELLQGANALLVVYDPTSEVENTLHSLAQSVQVQSKYFPLSVASIASKNHSKKFDRLVCILNPCCHTTLSFEEPSIDKHCKLIELFSTLVQAGQITAISPSSRVCTTTMWELANSFISHKVLPTIYRDMQLRLKYSLPHQSLARLLNFHNHAVRCLLENVLSDSELSKIRWPAPEFVEIPDLSLPPVNWNSKEYQNDVKKSFERYLVLPYWQSGDHDFSSLCASLCQYCTDISIGTDITALLSRIDSVLMQTKQHFEKRQPSRTSFKEIIPWTDIFQACIDYRLQEFANEGSSKLIGYFPRALDKIQSNASWIHARGFLESTEQVCVELDAQRFDREKTEFSICQQSKSLDVPDSIATLCAAIADTSRRSRQENKLFESILLRVHTPEKKPVRCSPVKQFSARPSSIEDHYELLEKRLEQSRYEDQQFESYLKRALQDF</sequence>
<name>A0ABQ9Z8U9_9CRUS</name>
<dbReference type="Proteomes" id="UP001234178">
    <property type="component" value="Unassembled WGS sequence"/>
</dbReference>
<dbReference type="PANTHER" id="PTHR12436">
    <property type="entry name" value="80 KDA MCM3-ASSOCIATED PROTEIN"/>
    <property type="match status" value="1"/>
</dbReference>
<proteinExistence type="predicted"/>
<evidence type="ECO:0000259" key="1">
    <source>
        <dbReference type="Pfam" id="PF03399"/>
    </source>
</evidence>
<dbReference type="InterPro" id="IPR005062">
    <property type="entry name" value="SAC3/GANP/THP3_conserved"/>
</dbReference>
<gene>
    <name evidence="2" type="ORF">OUZ56_018437</name>
</gene>
<dbReference type="Gene3D" id="1.25.40.990">
    <property type="match status" value="1"/>
</dbReference>
<dbReference type="EMBL" id="JAOYFB010000003">
    <property type="protein sequence ID" value="KAK4009320.1"/>
    <property type="molecule type" value="Genomic_DNA"/>
</dbReference>
<reference evidence="2 3" key="1">
    <citation type="journal article" date="2023" name="Nucleic Acids Res.">
        <title>The hologenome of Daphnia magna reveals possible DNA methylation and microbiome-mediated evolution of the host genome.</title>
        <authorList>
            <person name="Chaturvedi A."/>
            <person name="Li X."/>
            <person name="Dhandapani V."/>
            <person name="Marshall H."/>
            <person name="Kissane S."/>
            <person name="Cuenca-Cambronero M."/>
            <person name="Asole G."/>
            <person name="Calvet F."/>
            <person name="Ruiz-Romero M."/>
            <person name="Marangio P."/>
            <person name="Guigo R."/>
            <person name="Rago D."/>
            <person name="Mirbahai L."/>
            <person name="Eastwood N."/>
            <person name="Colbourne J.K."/>
            <person name="Zhou J."/>
            <person name="Mallon E."/>
            <person name="Orsini L."/>
        </authorList>
    </citation>
    <scope>NUCLEOTIDE SEQUENCE [LARGE SCALE GENOMIC DNA]</scope>
    <source>
        <strain evidence="2">LRV0_1</strain>
    </source>
</reference>
<evidence type="ECO:0000313" key="2">
    <source>
        <dbReference type="EMBL" id="KAK4009320.1"/>
    </source>
</evidence>